<feature type="region of interest" description="Disordered" evidence="1">
    <location>
        <begin position="1"/>
        <end position="26"/>
    </location>
</feature>
<dbReference type="Proteomes" id="UP000824890">
    <property type="component" value="Unassembled WGS sequence"/>
</dbReference>
<feature type="compositionally biased region" description="Acidic residues" evidence="1">
    <location>
        <begin position="274"/>
        <end position="285"/>
    </location>
</feature>
<feature type="region of interest" description="Disordered" evidence="1">
    <location>
        <begin position="65"/>
        <end position="92"/>
    </location>
</feature>
<feature type="region of interest" description="Disordered" evidence="1">
    <location>
        <begin position="223"/>
        <end position="403"/>
    </location>
</feature>
<gene>
    <name evidence="2" type="ORF">HID58_047654</name>
</gene>
<dbReference type="EMBL" id="JAGKQM010000012">
    <property type="protein sequence ID" value="KAH0898086.1"/>
    <property type="molecule type" value="Genomic_DNA"/>
</dbReference>
<keyword evidence="3" id="KW-1185">Reference proteome</keyword>
<evidence type="ECO:0000256" key="1">
    <source>
        <dbReference type="SAM" id="MobiDB-lite"/>
    </source>
</evidence>
<feature type="non-terminal residue" evidence="2">
    <location>
        <position position="1"/>
    </location>
</feature>
<feature type="compositionally biased region" description="Basic residues" evidence="1">
    <location>
        <begin position="257"/>
        <end position="268"/>
    </location>
</feature>
<evidence type="ECO:0000313" key="2">
    <source>
        <dbReference type="EMBL" id="KAH0898086.1"/>
    </source>
</evidence>
<feature type="compositionally biased region" description="Basic and acidic residues" evidence="1">
    <location>
        <begin position="314"/>
        <end position="326"/>
    </location>
</feature>
<feature type="region of interest" description="Disordered" evidence="1">
    <location>
        <begin position="490"/>
        <end position="591"/>
    </location>
</feature>
<feature type="compositionally biased region" description="Basic and acidic residues" evidence="1">
    <location>
        <begin position="286"/>
        <end position="296"/>
    </location>
</feature>
<protein>
    <submittedName>
        <fullName evidence="2">Uncharacterized protein</fullName>
    </submittedName>
</protein>
<feature type="compositionally biased region" description="Basic and acidic residues" evidence="1">
    <location>
        <begin position="334"/>
        <end position="343"/>
    </location>
</feature>
<reference evidence="2 3" key="1">
    <citation type="submission" date="2021-05" db="EMBL/GenBank/DDBJ databases">
        <title>Genome Assembly of Synthetic Allotetraploid Brassica napus Reveals Homoeologous Exchanges between Subgenomes.</title>
        <authorList>
            <person name="Davis J.T."/>
        </authorList>
    </citation>
    <scope>NUCLEOTIDE SEQUENCE [LARGE SCALE GENOMIC DNA]</scope>
    <source>
        <strain evidence="3">cv. Da-Ae</strain>
        <tissue evidence="2">Seedling</tissue>
    </source>
</reference>
<accession>A0ABQ8B1B9</accession>
<comment type="caution">
    <text evidence="2">The sequence shown here is derived from an EMBL/GenBank/DDBJ whole genome shotgun (WGS) entry which is preliminary data.</text>
</comment>
<feature type="compositionally biased region" description="Basic and acidic residues" evidence="1">
    <location>
        <begin position="1"/>
        <end position="10"/>
    </location>
</feature>
<evidence type="ECO:0000313" key="3">
    <source>
        <dbReference type="Proteomes" id="UP000824890"/>
    </source>
</evidence>
<proteinExistence type="predicted"/>
<sequence>RLSREEKGKGVADSPSPTRDERVADSPLDDFDLIHRDALQDLDNMTLSQRLLVADAHKMIRDERADRVEVGSSDVSGSGSEASSQASRSLRRASREIPFDQIDCRPTIYHPSGIFEELGPLPSELLRDPRTQSWGNAIAAHSHLRWPDLSREWIRRQEARIARADWESRLPVVLGPRKSRLSLFTRKHQKLLDEARKMDGVPDLSALLKGKLQLLSKKSITADVQGATSSDAGRASKEGALGLVDKDVGAEPPASSPKKKKKSKKARRKATEELPLEEIASLDETSEGREEGRDLMKGLLPPLIAARRRLGSAESDRSEAAPEDRPRKKKKKKSVEAEPRPSDAETGLVEVVAGEDVSLETPPEEREVSARGSDPVTGERSIPDPSARKGSRSEGSTARRKKIEFPDRVECAELTRQIRGGTKEMPQLDDLYFRNEYIDAASSRARSDGSMNFLVEKYDSALKQTMIQLGSSEKLAQTRLKVIERVRAEHKKANEKAAEEKEILRTENVGVEDPVLVSDSSSERREDGEEDNDGIEEASLPRPAEEEVIYEAGDTDVPPRPVVDSLASIPTRAEDPTAAATKGPDDQDSVL</sequence>
<feature type="compositionally biased region" description="Basic and acidic residues" evidence="1">
    <location>
        <begin position="490"/>
        <end position="505"/>
    </location>
</feature>
<name>A0ABQ8B1B9_BRANA</name>
<organism evidence="2 3">
    <name type="scientific">Brassica napus</name>
    <name type="common">Rape</name>
    <dbReference type="NCBI Taxonomy" id="3708"/>
    <lineage>
        <taxon>Eukaryota</taxon>
        <taxon>Viridiplantae</taxon>
        <taxon>Streptophyta</taxon>
        <taxon>Embryophyta</taxon>
        <taxon>Tracheophyta</taxon>
        <taxon>Spermatophyta</taxon>
        <taxon>Magnoliopsida</taxon>
        <taxon>eudicotyledons</taxon>
        <taxon>Gunneridae</taxon>
        <taxon>Pentapetalae</taxon>
        <taxon>rosids</taxon>
        <taxon>malvids</taxon>
        <taxon>Brassicales</taxon>
        <taxon>Brassicaceae</taxon>
        <taxon>Brassiceae</taxon>
        <taxon>Brassica</taxon>
    </lineage>
</organism>
<feature type="compositionally biased region" description="Low complexity" evidence="1">
    <location>
        <begin position="70"/>
        <end position="88"/>
    </location>
</feature>